<evidence type="ECO:0000256" key="1">
    <source>
        <dbReference type="ARBA" id="ARBA00022737"/>
    </source>
</evidence>
<dbReference type="Proteomes" id="UP000675881">
    <property type="component" value="Chromosome 14"/>
</dbReference>
<feature type="domain" description="Fibronectin type-II" evidence="4">
    <location>
        <begin position="21"/>
        <end position="68"/>
    </location>
</feature>
<dbReference type="Gene3D" id="2.10.10.10">
    <property type="entry name" value="Fibronectin, type II, collagen-binding"/>
    <property type="match status" value="3"/>
</dbReference>
<keyword evidence="6" id="KW-1185">Reference proteome</keyword>
<dbReference type="SUPFAM" id="SSF57440">
    <property type="entry name" value="Kringle-like"/>
    <property type="match status" value="3"/>
</dbReference>
<dbReference type="PROSITE" id="PS51092">
    <property type="entry name" value="FN2_2"/>
    <property type="match status" value="3"/>
</dbReference>
<dbReference type="EC" id="3.4.24.35" evidence="5"/>
<keyword evidence="5" id="KW-0378">Hydrolase</keyword>
<proteinExistence type="predicted"/>
<reference evidence="5" key="1">
    <citation type="submission" date="2021-02" db="EMBL/GenBank/DDBJ databases">
        <authorList>
            <person name="Bekaert M."/>
        </authorList>
    </citation>
    <scope>NUCLEOTIDE SEQUENCE</scope>
    <source>
        <strain evidence="5">IoA-00</strain>
    </source>
</reference>
<evidence type="ECO:0000256" key="2">
    <source>
        <dbReference type="ARBA" id="ARBA00023157"/>
    </source>
</evidence>
<dbReference type="SMART" id="SM00059">
    <property type="entry name" value="FN2"/>
    <property type="match status" value="3"/>
</dbReference>
<keyword evidence="1" id="KW-0677">Repeat</keyword>
<comment type="caution">
    <text evidence="3">Lacks conserved residue(s) required for the propagation of feature annotation.</text>
</comment>
<dbReference type="Pfam" id="PF00040">
    <property type="entry name" value="fn2"/>
    <property type="match status" value="3"/>
</dbReference>
<organism evidence="5 6">
    <name type="scientific">Lepeophtheirus salmonis</name>
    <name type="common">Salmon louse</name>
    <name type="synonym">Caligus salmonis</name>
    <dbReference type="NCBI Taxonomy" id="72036"/>
    <lineage>
        <taxon>Eukaryota</taxon>
        <taxon>Metazoa</taxon>
        <taxon>Ecdysozoa</taxon>
        <taxon>Arthropoda</taxon>
        <taxon>Crustacea</taxon>
        <taxon>Multicrustacea</taxon>
        <taxon>Hexanauplia</taxon>
        <taxon>Copepoda</taxon>
        <taxon>Siphonostomatoida</taxon>
        <taxon>Caligidae</taxon>
        <taxon>Lepeophtheirus</taxon>
    </lineage>
</organism>
<dbReference type="InterPro" id="IPR036943">
    <property type="entry name" value="FN_type2_sf"/>
</dbReference>
<gene>
    <name evidence="5" type="ORF">LSAA_5390</name>
</gene>
<feature type="disulfide bond" evidence="3">
    <location>
        <begin position="104"/>
        <end position="131"/>
    </location>
</feature>
<keyword evidence="2 3" id="KW-1015">Disulfide bond</keyword>
<evidence type="ECO:0000313" key="6">
    <source>
        <dbReference type="Proteomes" id="UP000675881"/>
    </source>
</evidence>
<name>A0A7R8CJD1_LEPSM</name>
<evidence type="ECO:0000256" key="3">
    <source>
        <dbReference type="PROSITE-ProRule" id="PRU00479"/>
    </source>
</evidence>
<evidence type="ECO:0000259" key="4">
    <source>
        <dbReference type="PROSITE" id="PS51092"/>
    </source>
</evidence>
<accession>A0A7R8CJD1</accession>
<feature type="domain" description="Fibronectin type-II" evidence="4">
    <location>
        <begin position="85"/>
        <end position="133"/>
    </location>
</feature>
<evidence type="ECO:0000313" key="5">
    <source>
        <dbReference type="EMBL" id="CAF2835583.1"/>
    </source>
</evidence>
<dbReference type="InterPro" id="IPR013806">
    <property type="entry name" value="Kringle-like"/>
</dbReference>
<sequence>MFLLIIIPQILSLASSQTCETPTGSCIFPFKHLGKVYTGCIIKDSSLPWCATSVDSELNYIKYDYCPASCEESPIATKPGACKTVDGVYCVFPFVYQGTSYNSCTNADYGSTFWCATAVGTGNVVTSYGTCSTDCQSSSSGSTVCETASGDSCVFPYIYNKVNYVSCTSIDSSFPWCATSVSNGEYNDNYGYCDHNCEVGVTVPLEKTPPKIPNIKEPSQ</sequence>
<feature type="domain" description="Fibronectin type-II" evidence="4">
    <location>
        <begin position="148"/>
        <end position="195"/>
    </location>
</feature>
<dbReference type="InterPro" id="IPR000562">
    <property type="entry name" value="FN_type2_dom"/>
</dbReference>
<dbReference type="EMBL" id="HG994593">
    <property type="protein sequence ID" value="CAF2835583.1"/>
    <property type="molecule type" value="Genomic_DNA"/>
</dbReference>
<protein>
    <submittedName>
        <fullName evidence="5">MMP9</fullName>
        <ecNumber evidence="5">3.4.24.35</ecNumber>
    </submittedName>
</protein>
<dbReference type="AlphaFoldDB" id="A0A7R8CJD1"/>
<dbReference type="GO" id="GO:0004222">
    <property type="term" value="F:metalloendopeptidase activity"/>
    <property type="evidence" value="ECO:0007669"/>
    <property type="project" value="UniProtKB-EC"/>
</dbReference>
<dbReference type="OrthoDB" id="406838at2759"/>